<evidence type="ECO:0000313" key="2">
    <source>
        <dbReference type="Proteomes" id="UP001589607"/>
    </source>
</evidence>
<accession>A0ABV5GLQ6</accession>
<protein>
    <submittedName>
        <fullName evidence="1">Uncharacterized protein</fullName>
    </submittedName>
</protein>
<sequence>MPVILKKEDETKCLEHYPIKEFAFPYDVNLKAKLLLDDASNQINVF</sequence>
<dbReference type="EMBL" id="JBHMEY010000015">
    <property type="protein sequence ID" value="MFB9096309.1"/>
    <property type="molecule type" value="Genomic_DNA"/>
</dbReference>
<organism evidence="1 2">
    <name type="scientific">Flavobacterium jumunjinense</name>
    <dbReference type="NCBI Taxonomy" id="998845"/>
    <lineage>
        <taxon>Bacteria</taxon>
        <taxon>Pseudomonadati</taxon>
        <taxon>Bacteroidota</taxon>
        <taxon>Flavobacteriia</taxon>
        <taxon>Flavobacteriales</taxon>
        <taxon>Flavobacteriaceae</taxon>
        <taxon>Flavobacterium</taxon>
    </lineage>
</organism>
<comment type="caution">
    <text evidence="1">The sequence shown here is derived from an EMBL/GenBank/DDBJ whole genome shotgun (WGS) entry which is preliminary data.</text>
</comment>
<evidence type="ECO:0000313" key="1">
    <source>
        <dbReference type="EMBL" id="MFB9096309.1"/>
    </source>
</evidence>
<dbReference type="Proteomes" id="UP001589607">
    <property type="component" value="Unassembled WGS sequence"/>
</dbReference>
<keyword evidence="2" id="KW-1185">Reference proteome</keyword>
<dbReference type="RefSeq" id="WP_236455429.1">
    <property type="nucleotide sequence ID" value="NZ_CBCSGE010000022.1"/>
</dbReference>
<proteinExistence type="predicted"/>
<gene>
    <name evidence="1" type="ORF">ACFFVF_07260</name>
</gene>
<reference evidence="1 2" key="1">
    <citation type="submission" date="2024-09" db="EMBL/GenBank/DDBJ databases">
        <authorList>
            <person name="Sun Q."/>
            <person name="Mori K."/>
        </authorList>
    </citation>
    <scope>NUCLEOTIDE SEQUENCE [LARGE SCALE GENOMIC DNA]</scope>
    <source>
        <strain evidence="1 2">CECT 7955</strain>
    </source>
</reference>
<name>A0ABV5GLQ6_9FLAO</name>